<evidence type="ECO:0000256" key="1">
    <source>
        <dbReference type="SAM" id="Phobius"/>
    </source>
</evidence>
<keyword evidence="1" id="KW-0812">Transmembrane</keyword>
<feature type="transmembrane region" description="Helical" evidence="1">
    <location>
        <begin position="113"/>
        <end position="133"/>
    </location>
</feature>
<dbReference type="Gene3D" id="1.20.1070.10">
    <property type="entry name" value="Rhodopsin 7-helix transmembrane proteins"/>
    <property type="match status" value="1"/>
</dbReference>
<dbReference type="SUPFAM" id="SSF81321">
    <property type="entry name" value="Family A G protein-coupled receptor-like"/>
    <property type="match status" value="1"/>
</dbReference>
<evidence type="ECO:0000313" key="2">
    <source>
        <dbReference type="EMBL" id="JAS61561.1"/>
    </source>
</evidence>
<proteinExistence type="predicted"/>
<accession>A0A1B6GGL6</accession>
<reference evidence="2" key="1">
    <citation type="submission" date="2015-11" db="EMBL/GenBank/DDBJ databases">
        <title>De novo transcriptome assembly of four potential Pierce s Disease insect vectors from Arizona vineyards.</title>
        <authorList>
            <person name="Tassone E.E."/>
        </authorList>
    </citation>
    <scope>NUCLEOTIDE SEQUENCE</scope>
</reference>
<feature type="non-terminal residue" evidence="2">
    <location>
        <position position="139"/>
    </location>
</feature>
<dbReference type="AlphaFoldDB" id="A0A1B6GGL6"/>
<keyword evidence="1" id="KW-1133">Transmembrane helix</keyword>
<dbReference type="EMBL" id="GECZ01008208">
    <property type="protein sequence ID" value="JAS61561.1"/>
    <property type="molecule type" value="Transcribed_RNA"/>
</dbReference>
<feature type="transmembrane region" description="Helical" evidence="1">
    <location>
        <begin position="24"/>
        <end position="46"/>
    </location>
</feature>
<feature type="transmembrane region" description="Helical" evidence="1">
    <location>
        <begin position="75"/>
        <end position="101"/>
    </location>
</feature>
<feature type="non-terminal residue" evidence="2">
    <location>
        <position position="1"/>
    </location>
</feature>
<name>A0A1B6GGL6_9HEMI</name>
<sequence>FLEGDGFNTCSYEFLTRAKFRTRFSIPFFGTLGIMIFIYVHIYTLVCKHQRRPLDGRCHRSFNRSRNRGSSSSQVNLKAIVTTIMILGSTVFGWLPAFTYFALICHDCLLSELWMVGNLTEVIVLIIVNFLMIGKTATN</sequence>
<protein>
    <recommendedName>
        <fullName evidence="3">G-protein coupled receptors family 1 profile domain-containing protein</fullName>
    </recommendedName>
</protein>
<gene>
    <name evidence="2" type="ORF">g.47949</name>
</gene>
<evidence type="ECO:0008006" key="3">
    <source>
        <dbReference type="Google" id="ProtNLM"/>
    </source>
</evidence>
<keyword evidence="1" id="KW-0472">Membrane</keyword>
<organism evidence="2">
    <name type="scientific">Cuerna arida</name>
    <dbReference type="NCBI Taxonomy" id="1464854"/>
    <lineage>
        <taxon>Eukaryota</taxon>
        <taxon>Metazoa</taxon>
        <taxon>Ecdysozoa</taxon>
        <taxon>Arthropoda</taxon>
        <taxon>Hexapoda</taxon>
        <taxon>Insecta</taxon>
        <taxon>Pterygota</taxon>
        <taxon>Neoptera</taxon>
        <taxon>Paraneoptera</taxon>
        <taxon>Hemiptera</taxon>
        <taxon>Auchenorrhyncha</taxon>
        <taxon>Membracoidea</taxon>
        <taxon>Cicadellidae</taxon>
        <taxon>Cicadellinae</taxon>
        <taxon>Proconiini</taxon>
        <taxon>Cuerna</taxon>
    </lineage>
</organism>